<proteinExistence type="inferred from homology"/>
<accession>A0ABU2BQX9</accession>
<dbReference type="NCBIfam" id="NF008453">
    <property type="entry name" value="PRK11308.1"/>
    <property type="match status" value="1"/>
</dbReference>
<dbReference type="PANTHER" id="PTHR43776">
    <property type="entry name" value="TRANSPORT ATP-BINDING PROTEIN"/>
    <property type="match status" value="1"/>
</dbReference>
<gene>
    <name evidence="6" type="ORF">J2S63_000570</name>
</gene>
<dbReference type="Pfam" id="PF00005">
    <property type="entry name" value="ABC_tran"/>
    <property type="match status" value="1"/>
</dbReference>
<dbReference type="SUPFAM" id="SSF52540">
    <property type="entry name" value="P-loop containing nucleoside triphosphate hydrolases"/>
    <property type="match status" value="1"/>
</dbReference>
<dbReference type="InterPro" id="IPR003593">
    <property type="entry name" value="AAA+_ATPase"/>
</dbReference>
<dbReference type="EMBL" id="JAVDYG010000001">
    <property type="protein sequence ID" value="MDR7361017.1"/>
    <property type="molecule type" value="Genomic_DNA"/>
</dbReference>
<dbReference type="RefSeq" id="WP_425573296.1">
    <property type="nucleotide sequence ID" value="NZ_BAAAPS010000002.1"/>
</dbReference>
<evidence type="ECO:0000259" key="5">
    <source>
        <dbReference type="PROSITE" id="PS50893"/>
    </source>
</evidence>
<protein>
    <submittedName>
        <fullName evidence="6">Oligopeptide transport system ATP-binding protein</fullName>
    </submittedName>
</protein>
<dbReference type="InterPro" id="IPR027417">
    <property type="entry name" value="P-loop_NTPase"/>
</dbReference>
<dbReference type="InterPro" id="IPR003439">
    <property type="entry name" value="ABC_transporter-like_ATP-bd"/>
</dbReference>
<keyword evidence="4 6" id="KW-0067">ATP-binding</keyword>
<evidence type="ECO:0000256" key="3">
    <source>
        <dbReference type="ARBA" id="ARBA00022741"/>
    </source>
</evidence>
<keyword evidence="2" id="KW-0813">Transport</keyword>
<dbReference type="Gene3D" id="3.40.50.300">
    <property type="entry name" value="P-loop containing nucleotide triphosphate hydrolases"/>
    <property type="match status" value="1"/>
</dbReference>
<evidence type="ECO:0000313" key="6">
    <source>
        <dbReference type="EMBL" id="MDR7361017.1"/>
    </source>
</evidence>
<comment type="similarity">
    <text evidence="1">Belongs to the ABC transporter superfamily.</text>
</comment>
<reference evidence="6 7" key="1">
    <citation type="submission" date="2023-07" db="EMBL/GenBank/DDBJ databases">
        <title>Sequencing the genomes of 1000 actinobacteria strains.</title>
        <authorList>
            <person name="Klenk H.-P."/>
        </authorList>
    </citation>
    <scope>NUCLEOTIDE SEQUENCE [LARGE SCALE GENOMIC DNA]</scope>
    <source>
        <strain evidence="6 7">DSM 19426</strain>
    </source>
</reference>
<dbReference type="GO" id="GO:0005524">
    <property type="term" value="F:ATP binding"/>
    <property type="evidence" value="ECO:0007669"/>
    <property type="project" value="UniProtKB-KW"/>
</dbReference>
<evidence type="ECO:0000256" key="2">
    <source>
        <dbReference type="ARBA" id="ARBA00022448"/>
    </source>
</evidence>
<evidence type="ECO:0000256" key="4">
    <source>
        <dbReference type="ARBA" id="ARBA00022840"/>
    </source>
</evidence>
<keyword evidence="7" id="KW-1185">Reference proteome</keyword>
<dbReference type="Proteomes" id="UP001183648">
    <property type="component" value="Unassembled WGS sequence"/>
</dbReference>
<keyword evidence="3" id="KW-0547">Nucleotide-binding</keyword>
<dbReference type="Pfam" id="PF08352">
    <property type="entry name" value="oligo_HPY"/>
    <property type="match status" value="1"/>
</dbReference>
<dbReference type="PANTHER" id="PTHR43776:SF7">
    <property type="entry name" value="D,D-DIPEPTIDE TRANSPORT ATP-BINDING PROTEIN DDPF-RELATED"/>
    <property type="match status" value="1"/>
</dbReference>
<dbReference type="PROSITE" id="PS50893">
    <property type="entry name" value="ABC_TRANSPORTER_2"/>
    <property type="match status" value="1"/>
</dbReference>
<dbReference type="NCBIfam" id="TIGR01727">
    <property type="entry name" value="oligo_HPY"/>
    <property type="match status" value="1"/>
</dbReference>
<dbReference type="InterPro" id="IPR050319">
    <property type="entry name" value="ABC_transp_ATP-bind"/>
</dbReference>
<feature type="domain" description="ABC transporter" evidence="5">
    <location>
        <begin position="18"/>
        <end position="270"/>
    </location>
</feature>
<dbReference type="CDD" id="cd03257">
    <property type="entry name" value="ABC_NikE_OppD_transporters"/>
    <property type="match status" value="1"/>
</dbReference>
<name>A0ABU2BQX9_9ACTN</name>
<dbReference type="PROSITE" id="PS00211">
    <property type="entry name" value="ABC_TRANSPORTER_1"/>
    <property type="match status" value="1"/>
</dbReference>
<sequence>MTVQDERVRTSRTSEVVLEATDVKKYFPITQGIVFKRTIGHVKAVDGVSLQLHRGETLGLVGESGCGKSTLSRVLMGLQKATDGSVKLNGEELVGMKERRLREVRRNVQIIFQDPYSSLDPRMTVGDIVGEPFEVHPDAAPKGQRKQKVQELLEVVGLSPEHYNRYPHQFSGGQRQRIGIARALALRPEVIICDEPVSALDVSVQAQVINLLERLQDELGLSYVFVAHDLSVVRHIADRVAVMYLGKIVEIGDDQALYERPTHPYTQALLSAVPVPDPTLRGLRDQIVLQGDLPSPANPPSGCRFRTRCWKAQEICATEEPLLVDRQADPHPSACHFAEVRNVVGAGD</sequence>
<evidence type="ECO:0000313" key="7">
    <source>
        <dbReference type="Proteomes" id="UP001183648"/>
    </source>
</evidence>
<comment type="caution">
    <text evidence="6">The sequence shown here is derived from an EMBL/GenBank/DDBJ whole genome shotgun (WGS) entry which is preliminary data.</text>
</comment>
<dbReference type="SMART" id="SM00382">
    <property type="entry name" value="AAA"/>
    <property type="match status" value="1"/>
</dbReference>
<organism evidence="6 7">
    <name type="scientific">Nocardioides marmoribigeumensis</name>
    <dbReference type="NCBI Taxonomy" id="433649"/>
    <lineage>
        <taxon>Bacteria</taxon>
        <taxon>Bacillati</taxon>
        <taxon>Actinomycetota</taxon>
        <taxon>Actinomycetes</taxon>
        <taxon>Propionibacteriales</taxon>
        <taxon>Nocardioidaceae</taxon>
        <taxon>Nocardioides</taxon>
    </lineage>
</organism>
<dbReference type="InterPro" id="IPR017871">
    <property type="entry name" value="ABC_transporter-like_CS"/>
</dbReference>
<dbReference type="InterPro" id="IPR013563">
    <property type="entry name" value="Oligopep_ABC_C"/>
</dbReference>
<evidence type="ECO:0000256" key="1">
    <source>
        <dbReference type="ARBA" id="ARBA00005417"/>
    </source>
</evidence>